<keyword evidence="3" id="KW-1185">Reference proteome</keyword>
<protein>
    <recommendedName>
        <fullName evidence="4">Coat protein</fullName>
    </recommendedName>
</protein>
<feature type="region of interest" description="Disordered" evidence="1">
    <location>
        <begin position="1"/>
        <end position="46"/>
    </location>
</feature>
<dbReference type="Proteomes" id="UP000318081">
    <property type="component" value="Chromosome"/>
</dbReference>
<proteinExistence type="predicted"/>
<reference evidence="2 3" key="1">
    <citation type="submission" date="2019-02" db="EMBL/GenBank/DDBJ databases">
        <title>Deep-cultivation of Planctomycetes and their phenomic and genomic characterization uncovers novel biology.</title>
        <authorList>
            <person name="Wiegand S."/>
            <person name="Jogler M."/>
            <person name="Boedeker C."/>
            <person name="Pinto D."/>
            <person name="Vollmers J."/>
            <person name="Rivas-Marin E."/>
            <person name="Kohn T."/>
            <person name="Peeters S.H."/>
            <person name="Heuer A."/>
            <person name="Rast P."/>
            <person name="Oberbeckmann S."/>
            <person name="Bunk B."/>
            <person name="Jeske O."/>
            <person name="Meyerdierks A."/>
            <person name="Storesund J.E."/>
            <person name="Kallscheuer N."/>
            <person name="Luecker S."/>
            <person name="Lage O.M."/>
            <person name="Pohl T."/>
            <person name="Merkel B.J."/>
            <person name="Hornburger P."/>
            <person name="Mueller R.-W."/>
            <person name="Bruemmer F."/>
            <person name="Labrenz M."/>
            <person name="Spormann A.M."/>
            <person name="Op den Camp H."/>
            <person name="Overmann J."/>
            <person name="Amann R."/>
            <person name="Jetten M.S.M."/>
            <person name="Mascher T."/>
            <person name="Medema M.H."/>
            <person name="Devos D.P."/>
            <person name="Kaster A.-K."/>
            <person name="Ovreas L."/>
            <person name="Rohde M."/>
            <person name="Galperin M.Y."/>
            <person name="Jogler C."/>
        </authorList>
    </citation>
    <scope>NUCLEOTIDE SEQUENCE [LARGE SCALE GENOMIC DNA]</scope>
    <source>
        <strain evidence="2 3">TBK1r</strain>
    </source>
</reference>
<accession>A0ABX5Y085</accession>
<evidence type="ECO:0000313" key="2">
    <source>
        <dbReference type="EMBL" id="QDV87197.1"/>
    </source>
</evidence>
<evidence type="ECO:0008006" key="4">
    <source>
        <dbReference type="Google" id="ProtNLM"/>
    </source>
</evidence>
<name>A0ABX5Y085_9BACT</name>
<organism evidence="2 3">
    <name type="scientific">Stieleria magnilauensis</name>
    <dbReference type="NCBI Taxonomy" id="2527963"/>
    <lineage>
        <taxon>Bacteria</taxon>
        <taxon>Pseudomonadati</taxon>
        <taxon>Planctomycetota</taxon>
        <taxon>Planctomycetia</taxon>
        <taxon>Pirellulales</taxon>
        <taxon>Pirellulaceae</taxon>
        <taxon>Stieleria</taxon>
    </lineage>
</organism>
<evidence type="ECO:0000313" key="3">
    <source>
        <dbReference type="Proteomes" id="UP000318081"/>
    </source>
</evidence>
<gene>
    <name evidence="2" type="ORF">TBK1r_62260</name>
</gene>
<feature type="compositionally biased region" description="Basic residues" evidence="1">
    <location>
        <begin position="10"/>
        <end position="30"/>
    </location>
</feature>
<evidence type="ECO:0000256" key="1">
    <source>
        <dbReference type="SAM" id="MobiDB-lite"/>
    </source>
</evidence>
<dbReference type="EMBL" id="CP036432">
    <property type="protein sequence ID" value="QDV87197.1"/>
    <property type="molecule type" value="Genomic_DNA"/>
</dbReference>
<sequence>MIAATVSGRALKRKQNVPRSRSSIRTRPSRTNRSSPGSKTLARTGRIRSNRVRSPAQVKVDKVLAPLLPPFLRTCGKIAIRSSSRVTDATIYYVASSEVYRKGVGRAAVRAYRRPARGRRRCSREIRCIKQETYNQFSMVAFDHALGFGPEDSFERRFAEPWLLAGHLPCGWKGKVPREPKRWSDVSLDDVVGDGKLVVF</sequence>